<dbReference type="Gene3D" id="3.30.930.10">
    <property type="entry name" value="Bira Bifunctional Protein, Domain 2"/>
    <property type="match status" value="1"/>
</dbReference>
<keyword evidence="2" id="KW-1185">Reference proteome</keyword>
<evidence type="ECO:0000313" key="1">
    <source>
        <dbReference type="EMBL" id="AYF76775.1"/>
    </source>
</evidence>
<accession>A0A386ZJK7</accession>
<dbReference type="RefSeq" id="WP_120740609.1">
    <property type="nucleotide sequence ID" value="NZ_CP032568.1"/>
</dbReference>
<sequence>MISTTGTGYRTADGLAVLGPRVARVKFGLDSIFQRWAREIDGQEWDLPVLLAESQLAAFDYFDNFPHLAVAAIPTVRVEAVERERLFIASAACYGIYAALADSELDRPVVITVNGRCCRNEREYRGLRRLHHFTMRELVALGSAEHAIEHLVYFKPRILALAEHLGLRVRVETATDPFFDPNSSRAVMQRLLPVKEEVLTDDDVAIASLNSHRNFFGDRARIRHAGEAVHTSCVAFGLERWIHALDRRHDGDWAAVAAAVESFDGGAS</sequence>
<dbReference type="SUPFAM" id="SSF55681">
    <property type="entry name" value="Class II aaRS and biotin synthetases"/>
    <property type="match status" value="1"/>
</dbReference>
<dbReference type="AlphaFoldDB" id="A0A386ZJK7"/>
<dbReference type="OrthoDB" id="583154at2"/>
<reference evidence="1 2" key="1">
    <citation type="submission" date="2018-09" db="EMBL/GenBank/DDBJ databases">
        <title>Nocardia yunnanensis sp. nov., an actinomycete isolated from a soil sample.</title>
        <authorList>
            <person name="Zhang J."/>
        </authorList>
    </citation>
    <scope>NUCLEOTIDE SEQUENCE [LARGE SCALE GENOMIC DNA]</scope>
    <source>
        <strain evidence="1 2">CFHS0054</strain>
    </source>
</reference>
<name>A0A386ZJK7_9NOCA</name>
<protein>
    <recommendedName>
        <fullName evidence="3">Aminoacyl-transfer RNA synthetases class-II family profile domain-containing protein</fullName>
    </recommendedName>
</protein>
<organism evidence="1 2">
    <name type="scientific">Nocardia yunnanensis</name>
    <dbReference type="NCBI Taxonomy" id="2382165"/>
    <lineage>
        <taxon>Bacteria</taxon>
        <taxon>Bacillati</taxon>
        <taxon>Actinomycetota</taxon>
        <taxon>Actinomycetes</taxon>
        <taxon>Mycobacteriales</taxon>
        <taxon>Nocardiaceae</taxon>
        <taxon>Nocardia</taxon>
    </lineage>
</organism>
<gene>
    <name evidence="1" type="ORF">D7D52_26505</name>
</gene>
<evidence type="ECO:0008006" key="3">
    <source>
        <dbReference type="Google" id="ProtNLM"/>
    </source>
</evidence>
<dbReference type="EMBL" id="CP032568">
    <property type="protein sequence ID" value="AYF76775.1"/>
    <property type="molecule type" value="Genomic_DNA"/>
</dbReference>
<dbReference type="InterPro" id="IPR045864">
    <property type="entry name" value="aa-tRNA-synth_II/BPL/LPL"/>
</dbReference>
<proteinExistence type="predicted"/>
<evidence type="ECO:0000313" key="2">
    <source>
        <dbReference type="Proteomes" id="UP000267164"/>
    </source>
</evidence>
<dbReference type="KEGG" id="nyu:D7D52_26505"/>
<dbReference type="Proteomes" id="UP000267164">
    <property type="component" value="Chromosome"/>
</dbReference>